<sequence>MQPNPWRTRAAGLAIALGLLLAAPTPAQEAAPQAPSIEALQAELEQRAQQVTALLQALNARNLRIAELEAELAAKTTRISQVEAAAAALFAQRDALRQELEQVKAERDALQAQVAALTEELEAAQENAQQSTARVEELEAQLAEAQALAEELERLQAERDQLQAALEEARSQAGRAPELAAQLEALQAEHARVQAALEEAQARLAALEGTASRASRSLEAVADELELALNLARALLSAYPLPPGETVASAEAGVLEAQLLAAQRIADKLANARGLYTVQAGDSLSSIAAFFYRDATRWTDILEANRGVLEDPDRLEPGMVLVIPR</sequence>
<keyword evidence="5" id="KW-1185">Reference proteome</keyword>
<organism evidence="4 5">
    <name type="scientific">Marinithermus hydrothermalis (strain DSM 14884 / JCM 11576 / T1)</name>
    <dbReference type="NCBI Taxonomy" id="869210"/>
    <lineage>
        <taxon>Bacteria</taxon>
        <taxon>Thermotogati</taxon>
        <taxon>Deinococcota</taxon>
        <taxon>Deinococci</taxon>
        <taxon>Thermales</taxon>
        <taxon>Thermaceae</taxon>
        <taxon>Marinithermus</taxon>
    </lineage>
</organism>
<dbReference type="PANTHER" id="PTHR34700">
    <property type="entry name" value="POTASSIUM BINDING PROTEIN KBP"/>
    <property type="match status" value="1"/>
</dbReference>
<keyword evidence="2" id="KW-0732">Signal</keyword>
<dbReference type="SUPFAM" id="SSF90257">
    <property type="entry name" value="Myosin rod fragments"/>
    <property type="match status" value="1"/>
</dbReference>
<dbReference type="STRING" id="869210.Marky_0501"/>
<evidence type="ECO:0000256" key="1">
    <source>
        <dbReference type="SAM" id="Coils"/>
    </source>
</evidence>
<feature type="coiled-coil region" evidence="1">
    <location>
        <begin position="37"/>
        <end position="217"/>
    </location>
</feature>
<accession>F2NLZ6</accession>
<dbReference type="Gene3D" id="3.10.350.10">
    <property type="entry name" value="LysM domain"/>
    <property type="match status" value="1"/>
</dbReference>
<dbReference type="HOGENOM" id="CLU_854721_0_0_0"/>
<dbReference type="CDD" id="cd00118">
    <property type="entry name" value="LysM"/>
    <property type="match status" value="1"/>
</dbReference>
<dbReference type="SUPFAM" id="SSF54106">
    <property type="entry name" value="LysM domain"/>
    <property type="match status" value="1"/>
</dbReference>
<dbReference type="OrthoDB" id="370541at2"/>
<dbReference type="AlphaFoldDB" id="F2NLZ6"/>
<protein>
    <submittedName>
        <fullName evidence="4">Peptidoglycan-binding lysin domain protein</fullName>
    </submittedName>
</protein>
<dbReference type="PROSITE" id="PS51782">
    <property type="entry name" value="LYSM"/>
    <property type="match status" value="1"/>
</dbReference>
<dbReference type="Gene3D" id="1.10.287.1490">
    <property type="match status" value="1"/>
</dbReference>
<proteinExistence type="predicted"/>
<dbReference type="RefSeq" id="WP_013703306.1">
    <property type="nucleotide sequence ID" value="NC_015387.1"/>
</dbReference>
<dbReference type="Pfam" id="PF01476">
    <property type="entry name" value="LysM"/>
    <property type="match status" value="1"/>
</dbReference>
<evidence type="ECO:0000259" key="3">
    <source>
        <dbReference type="PROSITE" id="PS51782"/>
    </source>
</evidence>
<gene>
    <name evidence="4" type="ordered locus">Marky_0501</name>
</gene>
<feature type="domain" description="LysM" evidence="3">
    <location>
        <begin position="274"/>
        <end position="323"/>
    </location>
</feature>
<dbReference type="KEGG" id="mhd:Marky_0501"/>
<dbReference type="Proteomes" id="UP000007030">
    <property type="component" value="Chromosome"/>
</dbReference>
<keyword evidence="1" id="KW-0175">Coiled coil</keyword>
<feature type="signal peptide" evidence="2">
    <location>
        <begin position="1"/>
        <end position="29"/>
    </location>
</feature>
<reference evidence="4 5" key="1">
    <citation type="journal article" date="2012" name="Stand. Genomic Sci.">
        <title>Complete genome sequence of the aerobic, heterotroph Marinithermus hydrothermalis type strain (T1(T)) from a deep-sea hydrothermal vent chimney.</title>
        <authorList>
            <person name="Copeland A."/>
            <person name="Gu W."/>
            <person name="Yasawong M."/>
            <person name="Lapidus A."/>
            <person name="Lucas S."/>
            <person name="Deshpande S."/>
            <person name="Pagani I."/>
            <person name="Tapia R."/>
            <person name="Cheng J.F."/>
            <person name="Goodwin L.A."/>
            <person name="Pitluck S."/>
            <person name="Liolios K."/>
            <person name="Ivanova N."/>
            <person name="Mavromatis K."/>
            <person name="Mikhailova N."/>
            <person name="Pati A."/>
            <person name="Chen A."/>
            <person name="Palaniappan K."/>
            <person name="Land M."/>
            <person name="Pan C."/>
            <person name="Brambilla E.M."/>
            <person name="Rohde M."/>
            <person name="Tindall B.J."/>
            <person name="Sikorski J."/>
            <person name="Goker M."/>
            <person name="Detter J.C."/>
            <person name="Bristow J."/>
            <person name="Eisen J.A."/>
            <person name="Markowitz V."/>
            <person name="Hugenholtz P."/>
            <person name="Kyrpides N.C."/>
            <person name="Klenk H.P."/>
            <person name="Woyke T."/>
        </authorList>
    </citation>
    <scope>NUCLEOTIDE SEQUENCE [LARGE SCALE GENOMIC DNA]</scope>
    <source>
        <strain evidence="5">DSM 14884 / JCM 11576 / T1</strain>
    </source>
</reference>
<dbReference type="eggNOG" id="COG1652">
    <property type="taxonomic scope" value="Bacteria"/>
</dbReference>
<name>F2NLZ6_MARHT</name>
<dbReference type="eggNOG" id="COG1196">
    <property type="taxonomic scope" value="Bacteria"/>
</dbReference>
<evidence type="ECO:0000313" key="5">
    <source>
        <dbReference type="Proteomes" id="UP000007030"/>
    </source>
</evidence>
<dbReference type="InterPro" id="IPR018392">
    <property type="entry name" value="LysM"/>
</dbReference>
<feature type="chain" id="PRO_5003282714" evidence="2">
    <location>
        <begin position="30"/>
        <end position="325"/>
    </location>
</feature>
<dbReference type="InterPro" id="IPR036779">
    <property type="entry name" value="LysM_dom_sf"/>
</dbReference>
<dbReference type="InterPro" id="IPR052196">
    <property type="entry name" value="Bact_Kbp"/>
</dbReference>
<evidence type="ECO:0000313" key="4">
    <source>
        <dbReference type="EMBL" id="AEB11253.1"/>
    </source>
</evidence>
<evidence type="ECO:0000256" key="2">
    <source>
        <dbReference type="SAM" id="SignalP"/>
    </source>
</evidence>
<dbReference type="PANTHER" id="PTHR34700:SF8">
    <property type="entry name" value="POTASSIUM BINDING PROTEIN KBP"/>
    <property type="match status" value="1"/>
</dbReference>
<dbReference type="SMART" id="SM00257">
    <property type="entry name" value="LysM"/>
    <property type="match status" value="1"/>
</dbReference>
<dbReference type="EMBL" id="CP002630">
    <property type="protein sequence ID" value="AEB11253.1"/>
    <property type="molecule type" value="Genomic_DNA"/>
</dbReference>